<protein>
    <submittedName>
        <fullName evidence="1">Superoxide dismutase</fullName>
    </submittedName>
</protein>
<feature type="non-terminal residue" evidence="1">
    <location>
        <position position="77"/>
    </location>
</feature>
<dbReference type="Proteomes" id="UP000229749">
    <property type="component" value="Unassembled WGS sequence"/>
</dbReference>
<sequence>MIYTAKNYEHLLGIPGFSHELLTNHFRLYEGYVKNVNIFFENLSQIEKTSLSYSELKRRFGWEFDGMRLHALNYETQ</sequence>
<reference evidence="2" key="1">
    <citation type="submission" date="2017-09" db="EMBL/GenBank/DDBJ databases">
        <title>Depth-based differentiation of microbial function through sediment-hosted aquifers and enrichment of novel symbionts in the deep terrestrial subsurface.</title>
        <authorList>
            <person name="Probst A.J."/>
            <person name="Ladd B."/>
            <person name="Jarett J.K."/>
            <person name="Geller-Mcgrath D.E."/>
            <person name="Sieber C.M.K."/>
            <person name="Emerson J.B."/>
            <person name="Anantharaman K."/>
            <person name="Thomas B.C."/>
            <person name="Malmstrom R."/>
            <person name="Stieglmeier M."/>
            <person name="Klingl A."/>
            <person name="Woyke T."/>
            <person name="Ryan C.M."/>
            <person name="Banfield J.F."/>
        </authorList>
    </citation>
    <scope>NUCLEOTIDE SEQUENCE [LARGE SCALE GENOMIC DNA]</scope>
</reference>
<dbReference type="SUPFAM" id="SSF46609">
    <property type="entry name" value="Fe,Mn superoxide dismutase (SOD), N-terminal domain"/>
    <property type="match status" value="1"/>
</dbReference>
<comment type="caution">
    <text evidence="1">The sequence shown here is derived from an EMBL/GenBank/DDBJ whole genome shotgun (WGS) entry which is preliminary data.</text>
</comment>
<evidence type="ECO:0000313" key="2">
    <source>
        <dbReference type="Proteomes" id="UP000229749"/>
    </source>
</evidence>
<dbReference type="InterPro" id="IPR036324">
    <property type="entry name" value="Mn/Fe_SOD_N_sf"/>
</dbReference>
<dbReference type="AlphaFoldDB" id="A0A2M7XFU1"/>
<organism evidence="1 2">
    <name type="scientific">Candidatus Uhrbacteria bacterium CG_4_9_14_3_um_filter_36_7</name>
    <dbReference type="NCBI Taxonomy" id="1975033"/>
    <lineage>
        <taxon>Bacteria</taxon>
        <taxon>Candidatus Uhriibacteriota</taxon>
    </lineage>
</organism>
<gene>
    <name evidence="1" type="ORF">CO172_03615</name>
</gene>
<accession>A0A2M7XFU1</accession>
<evidence type="ECO:0000313" key="1">
    <source>
        <dbReference type="EMBL" id="PJA46731.1"/>
    </source>
</evidence>
<proteinExistence type="predicted"/>
<name>A0A2M7XFU1_9BACT</name>
<dbReference type="EMBL" id="PFWS01000057">
    <property type="protein sequence ID" value="PJA46731.1"/>
    <property type="molecule type" value="Genomic_DNA"/>
</dbReference>